<reference evidence="1" key="1">
    <citation type="submission" date="2019-12" db="EMBL/GenBank/DDBJ databases">
        <title>Genome sequencing and annotation of Brassica cretica.</title>
        <authorList>
            <person name="Studholme D.J."/>
            <person name="Sarris P.F."/>
        </authorList>
    </citation>
    <scope>NUCLEOTIDE SEQUENCE</scope>
    <source>
        <strain evidence="1">PFS-001/15</strain>
        <tissue evidence="1">Leaf</tissue>
    </source>
</reference>
<accession>A0A8S9H6U8</accession>
<dbReference type="Proteomes" id="UP000712281">
    <property type="component" value="Unassembled WGS sequence"/>
</dbReference>
<proteinExistence type="predicted"/>
<dbReference type="EMBL" id="QGKW02001988">
    <property type="protein sequence ID" value="KAF2552002.1"/>
    <property type="molecule type" value="Genomic_DNA"/>
</dbReference>
<evidence type="ECO:0000313" key="1">
    <source>
        <dbReference type="EMBL" id="KAF2552002.1"/>
    </source>
</evidence>
<name>A0A8S9H6U8_BRACR</name>
<protein>
    <submittedName>
        <fullName evidence="1">Uncharacterized protein</fullName>
    </submittedName>
</protein>
<organism evidence="1 2">
    <name type="scientific">Brassica cretica</name>
    <name type="common">Mustard</name>
    <dbReference type="NCBI Taxonomy" id="69181"/>
    <lineage>
        <taxon>Eukaryota</taxon>
        <taxon>Viridiplantae</taxon>
        <taxon>Streptophyta</taxon>
        <taxon>Embryophyta</taxon>
        <taxon>Tracheophyta</taxon>
        <taxon>Spermatophyta</taxon>
        <taxon>Magnoliopsida</taxon>
        <taxon>eudicotyledons</taxon>
        <taxon>Gunneridae</taxon>
        <taxon>Pentapetalae</taxon>
        <taxon>rosids</taxon>
        <taxon>malvids</taxon>
        <taxon>Brassicales</taxon>
        <taxon>Brassicaceae</taxon>
        <taxon>Brassiceae</taxon>
        <taxon>Brassica</taxon>
    </lineage>
</organism>
<comment type="caution">
    <text evidence="1">The sequence shown here is derived from an EMBL/GenBank/DDBJ whole genome shotgun (WGS) entry which is preliminary data.</text>
</comment>
<sequence length="56" mass="6335">MSPAKIRSMNQAFNIPLNTIYYNTDAAWRQDNLSTGIRWIFSLNESSALTHAIHPG</sequence>
<dbReference type="AlphaFoldDB" id="A0A8S9H6U8"/>
<evidence type="ECO:0000313" key="2">
    <source>
        <dbReference type="Proteomes" id="UP000712281"/>
    </source>
</evidence>
<gene>
    <name evidence="1" type="ORF">F2Q68_00034618</name>
</gene>